<evidence type="ECO:0008006" key="3">
    <source>
        <dbReference type="Google" id="ProtNLM"/>
    </source>
</evidence>
<evidence type="ECO:0000313" key="2">
    <source>
        <dbReference type="Proteomes" id="UP000326396"/>
    </source>
</evidence>
<evidence type="ECO:0000313" key="1">
    <source>
        <dbReference type="EMBL" id="KAD3640267.1"/>
    </source>
</evidence>
<organism evidence="1 2">
    <name type="scientific">Mikania micrantha</name>
    <name type="common">bitter vine</name>
    <dbReference type="NCBI Taxonomy" id="192012"/>
    <lineage>
        <taxon>Eukaryota</taxon>
        <taxon>Viridiplantae</taxon>
        <taxon>Streptophyta</taxon>
        <taxon>Embryophyta</taxon>
        <taxon>Tracheophyta</taxon>
        <taxon>Spermatophyta</taxon>
        <taxon>Magnoliopsida</taxon>
        <taxon>eudicotyledons</taxon>
        <taxon>Gunneridae</taxon>
        <taxon>Pentapetalae</taxon>
        <taxon>asterids</taxon>
        <taxon>campanulids</taxon>
        <taxon>Asterales</taxon>
        <taxon>Asteraceae</taxon>
        <taxon>Asteroideae</taxon>
        <taxon>Heliantheae alliance</taxon>
        <taxon>Eupatorieae</taxon>
        <taxon>Mikania</taxon>
    </lineage>
</organism>
<reference evidence="1 2" key="1">
    <citation type="submission" date="2019-05" db="EMBL/GenBank/DDBJ databases">
        <title>Mikania micrantha, genome provides insights into the molecular mechanism of rapid growth.</title>
        <authorList>
            <person name="Liu B."/>
        </authorList>
    </citation>
    <scope>NUCLEOTIDE SEQUENCE [LARGE SCALE GENOMIC DNA]</scope>
    <source>
        <strain evidence="1">NLD-2019</strain>
        <tissue evidence="1">Leaf</tissue>
    </source>
</reference>
<sequence>MQRADSVAVGKLSFNFTTFDKSGVLMAHGNVLVAAMTVIPGFGANDIYLAYVPLAHIFELAAEADILENFAIDLEDLLKKTGGYPRRSEKEPPSSLLWTLFYFAQIPLSFCSDEHVTIGVCPIYKHTELDDTGGVNEIKVITEGIWEY</sequence>
<dbReference type="Proteomes" id="UP000326396">
    <property type="component" value="Linkage Group LG5"/>
</dbReference>
<comment type="caution">
    <text evidence="1">The sequence shown here is derived from an EMBL/GenBank/DDBJ whole genome shotgun (WGS) entry which is preliminary data.</text>
</comment>
<name>A0A5N6ML27_9ASTR</name>
<dbReference type="OrthoDB" id="933471at2759"/>
<protein>
    <recommendedName>
        <fullName evidence="3">4-coumarate--CoA ligase</fullName>
    </recommendedName>
</protein>
<gene>
    <name evidence="1" type="ORF">E3N88_29490</name>
</gene>
<dbReference type="EMBL" id="SZYD01000015">
    <property type="protein sequence ID" value="KAD3640267.1"/>
    <property type="molecule type" value="Genomic_DNA"/>
</dbReference>
<dbReference type="AlphaFoldDB" id="A0A5N6ML27"/>
<accession>A0A5N6ML27</accession>
<proteinExistence type="predicted"/>
<keyword evidence="2" id="KW-1185">Reference proteome</keyword>